<protein>
    <recommendedName>
        <fullName evidence="4">Phytocyanin domain-containing protein</fullName>
    </recommendedName>
</protein>
<evidence type="ECO:0008006" key="4">
    <source>
        <dbReference type="Google" id="ProtNLM"/>
    </source>
</evidence>
<proteinExistence type="predicted"/>
<feature type="compositionally biased region" description="Basic and acidic residues" evidence="1">
    <location>
        <begin position="151"/>
        <end position="175"/>
    </location>
</feature>
<sequence>MIPIASSLLLALMILSSLVLSTSKDISVDWIIPSGDSLPGLSAVVGDTVTFTWQGMHNVLIHPSGTCDEMNAVLVGSVYDGEAGSQYTFVEEDANIGKVTFACDVGDHCESGQIITFIVAAMEDAEVVTKNETVSNGLSPPGNEHADDENHEDHNHEDHDHKDHDHEDHEDPKDGIENSELLESVMESAASNGNQGHVLTIFVVFLILGVSM</sequence>
<dbReference type="AlphaFoldDB" id="A0A7S1G2A5"/>
<reference evidence="3" key="1">
    <citation type="submission" date="2021-01" db="EMBL/GenBank/DDBJ databases">
        <authorList>
            <person name="Corre E."/>
            <person name="Pelletier E."/>
            <person name="Niang G."/>
            <person name="Scheremetjew M."/>
            <person name="Finn R."/>
            <person name="Kale V."/>
            <person name="Holt S."/>
            <person name="Cochrane G."/>
            <person name="Meng A."/>
            <person name="Brown T."/>
            <person name="Cohen L."/>
        </authorList>
    </citation>
    <scope>NUCLEOTIDE SEQUENCE</scope>
    <source>
        <strain evidence="3">308</strain>
    </source>
</reference>
<name>A0A7S1G2A5_9STRA</name>
<dbReference type="EMBL" id="HBFR01038991">
    <property type="protein sequence ID" value="CAD8901266.1"/>
    <property type="molecule type" value="Transcribed_RNA"/>
</dbReference>
<feature type="chain" id="PRO_5030726542" description="Phytocyanin domain-containing protein" evidence="2">
    <location>
        <begin position="22"/>
        <end position="212"/>
    </location>
</feature>
<accession>A0A7S1G2A5</accession>
<dbReference type="InterPro" id="IPR008972">
    <property type="entry name" value="Cupredoxin"/>
</dbReference>
<evidence type="ECO:0000256" key="2">
    <source>
        <dbReference type="SAM" id="SignalP"/>
    </source>
</evidence>
<gene>
    <name evidence="3" type="ORF">CHYS00102_LOCUS28485</name>
</gene>
<dbReference type="SUPFAM" id="SSF49503">
    <property type="entry name" value="Cupredoxins"/>
    <property type="match status" value="1"/>
</dbReference>
<organism evidence="3">
    <name type="scientific">Corethron hystrix</name>
    <dbReference type="NCBI Taxonomy" id="216773"/>
    <lineage>
        <taxon>Eukaryota</taxon>
        <taxon>Sar</taxon>
        <taxon>Stramenopiles</taxon>
        <taxon>Ochrophyta</taxon>
        <taxon>Bacillariophyta</taxon>
        <taxon>Coscinodiscophyceae</taxon>
        <taxon>Corethrophycidae</taxon>
        <taxon>Corethrales</taxon>
        <taxon>Corethraceae</taxon>
        <taxon>Corethron</taxon>
    </lineage>
</organism>
<keyword evidence="2" id="KW-0732">Signal</keyword>
<feature type="region of interest" description="Disordered" evidence="1">
    <location>
        <begin position="132"/>
        <end position="175"/>
    </location>
</feature>
<evidence type="ECO:0000313" key="3">
    <source>
        <dbReference type="EMBL" id="CAD8901266.1"/>
    </source>
</evidence>
<dbReference type="Gene3D" id="2.60.40.420">
    <property type="entry name" value="Cupredoxins - blue copper proteins"/>
    <property type="match status" value="1"/>
</dbReference>
<feature type="signal peptide" evidence="2">
    <location>
        <begin position="1"/>
        <end position="21"/>
    </location>
</feature>
<evidence type="ECO:0000256" key="1">
    <source>
        <dbReference type="SAM" id="MobiDB-lite"/>
    </source>
</evidence>